<organism evidence="5 6">
    <name type="scientific">Devosia nitrariae</name>
    <dbReference type="NCBI Taxonomy" id="2071872"/>
    <lineage>
        <taxon>Bacteria</taxon>
        <taxon>Pseudomonadati</taxon>
        <taxon>Pseudomonadota</taxon>
        <taxon>Alphaproteobacteria</taxon>
        <taxon>Hyphomicrobiales</taxon>
        <taxon>Devosiaceae</taxon>
        <taxon>Devosia</taxon>
    </lineage>
</organism>
<proteinExistence type="inferred from homology"/>
<dbReference type="NCBIfam" id="TIGR02772">
    <property type="entry name" value="Ku_bact"/>
    <property type="match status" value="1"/>
</dbReference>
<dbReference type="Pfam" id="PF02735">
    <property type="entry name" value="Ku"/>
    <property type="match status" value="1"/>
</dbReference>
<dbReference type="PANTHER" id="PTHR41251:SF1">
    <property type="entry name" value="NON-HOMOLOGOUS END JOINING PROTEIN KU"/>
    <property type="match status" value="1"/>
</dbReference>
<name>A0ABQ5WAJ8_9HYPH</name>
<keyword evidence="6" id="KW-1185">Reference proteome</keyword>
<dbReference type="SMART" id="SM00559">
    <property type="entry name" value="Ku78"/>
    <property type="match status" value="1"/>
</dbReference>
<dbReference type="PIRSF" id="PIRSF006493">
    <property type="entry name" value="Prok_Ku"/>
    <property type="match status" value="1"/>
</dbReference>
<comment type="function">
    <text evidence="2">With LigD forms a non-homologous end joining (NHEJ) DNA repair enzyme, which repairs dsDNA breaks with reduced fidelity. Binds linear dsDNA with 5'- and 3'- overhangs but not closed circular dsDNA nor ssDNA. Recruits and stimulates the ligase activity of LigD.</text>
</comment>
<evidence type="ECO:0000313" key="5">
    <source>
        <dbReference type="EMBL" id="GLQ56997.1"/>
    </source>
</evidence>
<gene>
    <name evidence="5" type="primary">ku_3</name>
    <name evidence="2" type="synonym">ku</name>
    <name evidence="5" type="ORF">GCM10010862_42560</name>
</gene>
<dbReference type="InterPro" id="IPR009187">
    <property type="entry name" value="Prok_Ku"/>
</dbReference>
<comment type="similarity">
    <text evidence="2">Belongs to the prokaryotic Ku family.</text>
</comment>
<dbReference type="Proteomes" id="UP001156691">
    <property type="component" value="Unassembled WGS sequence"/>
</dbReference>
<dbReference type="InterPro" id="IPR006164">
    <property type="entry name" value="DNA_bd_Ku70/Ku80"/>
</dbReference>
<dbReference type="PANTHER" id="PTHR41251">
    <property type="entry name" value="NON-HOMOLOGOUS END JOINING PROTEIN KU"/>
    <property type="match status" value="1"/>
</dbReference>
<dbReference type="Gene3D" id="2.40.290.10">
    <property type="match status" value="1"/>
</dbReference>
<protein>
    <recommendedName>
        <fullName evidence="2">Non-homologous end joining protein Ku</fullName>
    </recommendedName>
</protein>
<accession>A0ABQ5WAJ8</accession>
<comment type="caution">
    <text evidence="5">The sequence shown here is derived from an EMBL/GenBank/DDBJ whole genome shotgun (WGS) entry which is preliminary data.</text>
</comment>
<evidence type="ECO:0000256" key="2">
    <source>
        <dbReference type="HAMAP-Rule" id="MF_01875"/>
    </source>
</evidence>
<dbReference type="SUPFAM" id="SSF100939">
    <property type="entry name" value="SPOC domain-like"/>
    <property type="match status" value="1"/>
</dbReference>
<keyword evidence="2" id="KW-0234">DNA repair</keyword>
<dbReference type="EMBL" id="BSNS01000022">
    <property type="protein sequence ID" value="GLQ56997.1"/>
    <property type="molecule type" value="Genomic_DNA"/>
</dbReference>
<reference evidence="6" key="1">
    <citation type="journal article" date="2019" name="Int. J. Syst. Evol. Microbiol.">
        <title>The Global Catalogue of Microorganisms (GCM) 10K type strain sequencing project: providing services to taxonomists for standard genome sequencing and annotation.</title>
        <authorList>
            <consortium name="The Broad Institute Genomics Platform"/>
            <consortium name="The Broad Institute Genome Sequencing Center for Infectious Disease"/>
            <person name="Wu L."/>
            <person name="Ma J."/>
        </authorList>
    </citation>
    <scope>NUCLEOTIDE SEQUENCE [LARGE SCALE GENOMIC DNA]</scope>
    <source>
        <strain evidence="6">NBRC 112416</strain>
    </source>
</reference>
<comment type="subunit">
    <text evidence="2">Homodimer. Interacts with LigD.</text>
</comment>
<keyword evidence="2" id="KW-0227">DNA damage</keyword>
<evidence type="ECO:0000256" key="1">
    <source>
        <dbReference type="ARBA" id="ARBA00023125"/>
    </source>
</evidence>
<feature type="domain" description="Ku" evidence="4">
    <location>
        <begin position="54"/>
        <end position="184"/>
    </location>
</feature>
<evidence type="ECO:0000259" key="4">
    <source>
        <dbReference type="SMART" id="SM00559"/>
    </source>
</evidence>
<feature type="region of interest" description="Disordered" evidence="3">
    <location>
        <begin position="231"/>
        <end position="252"/>
    </location>
</feature>
<feature type="region of interest" description="Disordered" evidence="3">
    <location>
        <begin position="265"/>
        <end position="284"/>
    </location>
</feature>
<keyword evidence="1 2" id="KW-0238">DNA-binding</keyword>
<evidence type="ECO:0000256" key="3">
    <source>
        <dbReference type="SAM" id="MobiDB-lite"/>
    </source>
</evidence>
<dbReference type="InterPro" id="IPR016194">
    <property type="entry name" value="SPOC-like_C_dom_sf"/>
</dbReference>
<evidence type="ECO:0000313" key="6">
    <source>
        <dbReference type="Proteomes" id="UP001156691"/>
    </source>
</evidence>
<sequence length="284" mass="32293">MAEQRPVWQGQMRLSLVSFMVQIYPALNEGGTRFHQIHAPSGERIRYQKVAEGVGPVKPEDIWRGFEYEKGQYVLLSEDEVEAVRLETKKTIDLVQFSKVCDIDPLYFDKSYFVVPADELAHDAFRVVRDALREEEMAGIGQLSMRGREYLVAIQASGKGMMLNTMHYAEEVRQAQEFFRQIGEAKADRTLIDVAAQVIEQRTAAFDPKVYRDNYEAALRALLEEKIKALPKKRKAKTERQEQAEPASAGANVVDLMTALKESLEVKPPAQSVRRSEGRRKKAS</sequence>
<dbReference type="HAMAP" id="MF_01875">
    <property type="entry name" value="Prokaryotic_Ku"/>
    <property type="match status" value="1"/>
</dbReference>
<dbReference type="RefSeq" id="WP_284342375.1">
    <property type="nucleotide sequence ID" value="NZ_BSNS01000022.1"/>
</dbReference>
<keyword evidence="2" id="KW-0233">DNA recombination</keyword>